<organism evidence="1 2">
    <name type="scientific">Rubellicoccus peritrichatus</name>
    <dbReference type="NCBI Taxonomy" id="3080537"/>
    <lineage>
        <taxon>Bacteria</taxon>
        <taxon>Pseudomonadati</taxon>
        <taxon>Verrucomicrobiota</taxon>
        <taxon>Opitutia</taxon>
        <taxon>Puniceicoccales</taxon>
        <taxon>Cerasicoccaceae</taxon>
        <taxon>Rubellicoccus</taxon>
    </lineage>
</organism>
<proteinExistence type="predicted"/>
<gene>
    <name evidence="1" type="ORF">RZN69_21815</name>
</gene>
<reference evidence="1 2" key="1">
    <citation type="submission" date="2023-10" db="EMBL/GenBank/DDBJ databases">
        <title>Rubellicoccus peritrichatus gen. nov., sp. nov., isolated from an algae of coral reef tank.</title>
        <authorList>
            <person name="Luo J."/>
        </authorList>
    </citation>
    <scope>NUCLEOTIDE SEQUENCE [LARGE SCALE GENOMIC DNA]</scope>
    <source>
        <strain evidence="1 2">CR14</strain>
    </source>
</reference>
<dbReference type="Proteomes" id="UP001304300">
    <property type="component" value="Chromosome"/>
</dbReference>
<name>A0AAQ3QTF0_9BACT</name>
<evidence type="ECO:0000313" key="2">
    <source>
        <dbReference type="Proteomes" id="UP001304300"/>
    </source>
</evidence>
<dbReference type="KEGG" id="puo:RZN69_21815"/>
<dbReference type="EMBL" id="CP136920">
    <property type="protein sequence ID" value="WOO41266.1"/>
    <property type="molecule type" value="Genomic_DNA"/>
</dbReference>
<dbReference type="RefSeq" id="WP_317833695.1">
    <property type="nucleotide sequence ID" value="NZ_CP136920.1"/>
</dbReference>
<accession>A0AAQ3QTF0</accession>
<sequence>MKKVVFVIAVLVVALSAISYLLLSKYSHSPRNEKVSGKWYGLFDDNIERRYDWIAERRMDGSVNISFRWFDSIEYSADGPNRVINSEEAIFDSRIEEIGSWGADSTHYYTSTEHADASRVSLVHKIMVYIHSGYWESNDDFEETYLIKTLNNESFVYENLRTGREFWNVRVSEDFDFPPLPMTKEEALSKQSGL</sequence>
<evidence type="ECO:0000313" key="1">
    <source>
        <dbReference type="EMBL" id="WOO41266.1"/>
    </source>
</evidence>
<keyword evidence="2" id="KW-1185">Reference proteome</keyword>
<dbReference type="AlphaFoldDB" id="A0AAQ3QTF0"/>
<protein>
    <submittedName>
        <fullName evidence="1">Uncharacterized protein</fullName>
    </submittedName>
</protein>